<dbReference type="InterPro" id="IPR008949">
    <property type="entry name" value="Isoprenoid_synthase_dom_sf"/>
</dbReference>
<accession>A0A4R9GSD2</accession>
<protein>
    <recommendedName>
        <fullName evidence="3">Terpene synthase</fullName>
    </recommendedName>
</protein>
<keyword evidence="2" id="KW-1185">Reference proteome</keyword>
<dbReference type="EMBL" id="RQEV01000003">
    <property type="protein sequence ID" value="TGK20685.1"/>
    <property type="molecule type" value="Genomic_DNA"/>
</dbReference>
<evidence type="ECO:0000313" key="2">
    <source>
        <dbReference type="Proteomes" id="UP000297855"/>
    </source>
</evidence>
<evidence type="ECO:0008006" key="3">
    <source>
        <dbReference type="Google" id="ProtNLM"/>
    </source>
</evidence>
<dbReference type="OrthoDB" id="318712at2"/>
<proteinExistence type="predicted"/>
<dbReference type="RefSeq" id="WP_135811987.1">
    <property type="nucleotide sequence ID" value="NZ_RQEV01000003.1"/>
</dbReference>
<comment type="caution">
    <text evidence="1">The sequence shown here is derived from an EMBL/GenBank/DDBJ whole genome shotgun (WGS) entry which is preliminary data.</text>
</comment>
<sequence length="315" mass="36890">MRRLDFGNFEESREEAEFHKLLNEAVLNLCYELPPAIRSETLHFLYKYSDSATDSSFDYFKKYYSPCYTILYWINENAQSLDWDDPWLELLIQSHSSALLLYSLDDHLVERTLKTTHSLLQLRTQTWERYSQAGRLFAKEIHGGSSVRESFVDRYFNSVRDDSYMETLEAYLDRFRLRMATCSLQPYLLARSFMTREQAEAVLKMYEAFGIAWRLLNDYQDLEKDLANGTFSSMIYFLSNADAMDWGSRGRSRILSRFEDFGLELKISDMINSYLKEAARIASELFLNHYANCLLSMLISIEPIPLSGARDLSEI</sequence>
<gene>
    <name evidence="1" type="ORF">EHO61_02065</name>
</gene>
<evidence type="ECO:0000313" key="1">
    <source>
        <dbReference type="EMBL" id="TGK20685.1"/>
    </source>
</evidence>
<dbReference type="SUPFAM" id="SSF48576">
    <property type="entry name" value="Terpenoid synthases"/>
    <property type="match status" value="1"/>
</dbReference>
<dbReference type="AlphaFoldDB" id="A0A4R9GSD2"/>
<dbReference type="Proteomes" id="UP000297855">
    <property type="component" value="Unassembled WGS sequence"/>
</dbReference>
<reference evidence="1" key="1">
    <citation type="journal article" date="2019" name="PLoS Negl. Trop. Dis.">
        <title>Revisiting the worldwide diversity of Leptospira species in the environment.</title>
        <authorList>
            <person name="Vincent A.T."/>
            <person name="Schiettekatte O."/>
            <person name="Bourhy P."/>
            <person name="Veyrier F.J."/>
            <person name="Picardeau M."/>
        </authorList>
    </citation>
    <scope>NUCLEOTIDE SEQUENCE [LARGE SCALE GENOMIC DNA]</scope>
    <source>
        <strain evidence="1">SCS5</strain>
    </source>
</reference>
<organism evidence="1 2">
    <name type="scientific">Leptospira fluminis</name>
    <dbReference type="NCBI Taxonomy" id="2484979"/>
    <lineage>
        <taxon>Bacteria</taxon>
        <taxon>Pseudomonadati</taxon>
        <taxon>Spirochaetota</taxon>
        <taxon>Spirochaetia</taxon>
        <taxon>Leptospirales</taxon>
        <taxon>Leptospiraceae</taxon>
        <taxon>Leptospira</taxon>
    </lineage>
</organism>
<name>A0A4R9GSD2_9LEPT</name>